<accession>A0A0E9W4A6</accession>
<protein>
    <submittedName>
        <fullName evidence="1">Uncharacterized protein</fullName>
    </submittedName>
</protein>
<reference evidence="1" key="1">
    <citation type="submission" date="2014-11" db="EMBL/GenBank/DDBJ databases">
        <authorList>
            <person name="Amaro Gonzalez C."/>
        </authorList>
    </citation>
    <scope>NUCLEOTIDE SEQUENCE</scope>
</reference>
<dbReference type="EMBL" id="GBXM01023390">
    <property type="protein sequence ID" value="JAH85187.1"/>
    <property type="molecule type" value="Transcribed_RNA"/>
</dbReference>
<dbReference type="AlphaFoldDB" id="A0A0E9W4A6"/>
<sequence>MNKCHSNAACLPFLHFDFQGQDASSVLHIFKCALVPIMGVLGDDSPLLLKLCLFVIFSVASCEVRTE</sequence>
<name>A0A0E9W4A6_ANGAN</name>
<organism evidence="1">
    <name type="scientific">Anguilla anguilla</name>
    <name type="common">European freshwater eel</name>
    <name type="synonym">Muraena anguilla</name>
    <dbReference type="NCBI Taxonomy" id="7936"/>
    <lineage>
        <taxon>Eukaryota</taxon>
        <taxon>Metazoa</taxon>
        <taxon>Chordata</taxon>
        <taxon>Craniata</taxon>
        <taxon>Vertebrata</taxon>
        <taxon>Euteleostomi</taxon>
        <taxon>Actinopterygii</taxon>
        <taxon>Neopterygii</taxon>
        <taxon>Teleostei</taxon>
        <taxon>Anguilliformes</taxon>
        <taxon>Anguillidae</taxon>
        <taxon>Anguilla</taxon>
    </lineage>
</organism>
<reference evidence="1" key="2">
    <citation type="journal article" date="2015" name="Fish Shellfish Immunol.">
        <title>Early steps in the European eel (Anguilla anguilla)-Vibrio vulnificus interaction in the gills: Role of the RtxA13 toxin.</title>
        <authorList>
            <person name="Callol A."/>
            <person name="Pajuelo D."/>
            <person name="Ebbesson L."/>
            <person name="Teles M."/>
            <person name="MacKenzie S."/>
            <person name="Amaro C."/>
        </authorList>
    </citation>
    <scope>NUCLEOTIDE SEQUENCE</scope>
</reference>
<evidence type="ECO:0000313" key="1">
    <source>
        <dbReference type="EMBL" id="JAH85187.1"/>
    </source>
</evidence>
<proteinExistence type="predicted"/>